<dbReference type="RefSeq" id="WP_212695585.1">
    <property type="nucleotide sequence ID" value="NZ_CP058649.1"/>
</dbReference>
<dbReference type="AlphaFoldDB" id="A0A8J8MNC8"/>
<keyword evidence="2" id="KW-1185">Reference proteome</keyword>
<dbReference type="KEGG" id="vpy:HZI73_22420"/>
<name>A0A8J8MNC8_9FIRM</name>
<dbReference type="EMBL" id="CP058649">
    <property type="protein sequence ID" value="QUI24885.1"/>
    <property type="molecule type" value="Genomic_DNA"/>
</dbReference>
<accession>A0A8J8MNC8</accession>
<organism evidence="1 2">
    <name type="scientific">Vallitalea pronyensis</name>
    <dbReference type="NCBI Taxonomy" id="1348613"/>
    <lineage>
        <taxon>Bacteria</taxon>
        <taxon>Bacillati</taxon>
        <taxon>Bacillota</taxon>
        <taxon>Clostridia</taxon>
        <taxon>Lachnospirales</taxon>
        <taxon>Vallitaleaceae</taxon>
        <taxon>Vallitalea</taxon>
    </lineage>
</organism>
<gene>
    <name evidence="1" type="ORF">HZI73_22420</name>
</gene>
<proteinExistence type="predicted"/>
<reference evidence="1" key="1">
    <citation type="submission" date="2020-07" db="EMBL/GenBank/DDBJ databases">
        <title>Vallitalea pronyensis genome.</title>
        <authorList>
            <person name="Postec A."/>
        </authorList>
    </citation>
    <scope>NUCLEOTIDE SEQUENCE</scope>
    <source>
        <strain evidence="1">FatNI3</strain>
    </source>
</reference>
<evidence type="ECO:0008006" key="3">
    <source>
        <dbReference type="Google" id="ProtNLM"/>
    </source>
</evidence>
<evidence type="ECO:0000313" key="1">
    <source>
        <dbReference type="EMBL" id="QUI24885.1"/>
    </source>
</evidence>
<dbReference type="Proteomes" id="UP000683246">
    <property type="component" value="Chromosome"/>
</dbReference>
<evidence type="ECO:0000313" key="2">
    <source>
        <dbReference type="Proteomes" id="UP000683246"/>
    </source>
</evidence>
<sequence>MKERPILFNTDMVKAILEGRKTQTRRVIKGVNRMDFLGQIVESTDRTHKNAAAFGFGSFGNIVDAEIERYIKIPCFENDILYVRETWKKYQKMVGQGNKCYLKEFYGYKSDEDNPNNPSEFYDGNWIPSIHMPKQVARIFLKVTNVRVERLQDITAHECVLEGIDAGNILKNAPDNKFAEYAKKEFEKTWDSIYKNWNENPWVWVIEFERVEREVK</sequence>
<protein>
    <recommendedName>
        <fullName evidence="3">Morphogenetic protein</fullName>
    </recommendedName>
</protein>